<sequence>MNSFNELKPRGIDWNVTLGNMIANTTTVAGLMTATPLFGPMGRLNGRGVAVSIAVGTTLALMSKREPTNPFVCYDKVPDQDDYHLE</sequence>
<dbReference type="RefSeq" id="WP_144387354.1">
    <property type="nucleotide sequence ID" value="NZ_CANNCB010000001.1"/>
</dbReference>
<gene>
    <name evidence="1" type="ORF">FOF44_02310</name>
</gene>
<evidence type="ECO:0000313" key="1">
    <source>
        <dbReference type="EMBL" id="TVO39440.1"/>
    </source>
</evidence>
<proteinExistence type="predicted"/>
<comment type="caution">
    <text evidence="1">The sequence shown here is derived from an EMBL/GenBank/DDBJ whole genome shotgun (WGS) entry which is preliminary data.</text>
</comment>
<accession>A0A557PFJ4</accession>
<dbReference type="Proteomes" id="UP000319828">
    <property type="component" value="Unassembled WGS sequence"/>
</dbReference>
<dbReference type="AlphaFoldDB" id="A0A557PFJ4"/>
<organism evidence="1 2">
    <name type="scientific">Vibrio algivorus</name>
    <dbReference type="NCBI Taxonomy" id="1667024"/>
    <lineage>
        <taxon>Bacteria</taxon>
        <taxon>Pseudomonadati</taxon>
        <taxon>Pseudomonadota</taxon>
        <taxon>Gammaproteobacteria</taxon>
        <taxon>Vibrionales</taxon>
        <taxon>Vibrionaceae</taxon>
        <taxon>Vibrio</taxon>
    </lineage>
</organism>
<dbReference type="EMBL" id="VMKJ01000002">
    <property type="protein sequence ID" value="TVO39440.1"/>
    <property type="molecule type" value="Genomic_DNA"/>
</dbReference>
<dbReference type="OrthoDB" id="5910606at2"/>
<evidence type="ECO:0000313" key="2">
    <source>
        <dbReference type="Proteomes" id="UP000319828"/>
    </source>
</evidence>
<protein>
    <submittedName>
        <fullName evidence="1">Uncharacterized protein</fullName>
    </submittedName>
</protein>
<reference evidence="1 2" key="1">
    <citation type="submission" date="2019-07" db="EMBL/GenBank/DDBJ databases">
        <title>The draft genome sequence of Vibrio algivorus M1486.</title>
        <authorList>
            <person name="Meng X."/>
        </authorList>
    </citation>
    <scope>NUCLEOTIDE SEQUENCE [LARGE SCALE GENOMIC DNA]</scope>
    <source>
        <strain evidence="1 2">M1486</strain>
    </source>
</reference>
<name>A0A557PFJ4_9VIBR</name>